<proteinExistence type="predicted"/>
<dbReference type="Gene3D" id="3.40.50.300">
    <property type="entry name" value="P-loop containing nucleotide triphosphate hydrolases"/>
    <property type="match status" value="1"/>
</dbReference>
<dbReference type="InterPro" id="IPR009057">
    <property type="entry name" value="Homeodomain-like_sf"/>
</dbReference>
<dbReference type="PROSITE" id="PS50045">
    <property type="entry name" value="SIGMA54_INTERACT_4"/>
    <property type="match status" value="1"/>
</dbReference>
<dbReference type="Pfam" id="PF00158">
    <property type="entry name" value="Sigma54_activat"/>
    <property type="match status" value="1"/>
</dbReference>
<dbReference type="Pfam" id="PF25601">
    <property type="entry name" value="AAA_lid_14"/>
    <property type="match status" value="1"/>
</dbReference>
<dbReference type="EMBL" id="JAGJCB010000009">
    <property type="protein sequence ID" value="MBP0904299.1"/>
    <property type="molecule type" value="Genomic_DNA"/>
</dbReference>
<evidence type="ECO:0000313" key="8">
    <source>
        <dbReference type="Proteomes" id="UP000670776"/>
    </source>
</evidence>
<dbReference type="InterPro" id="IPR003018">
    <property type="entry name" value="GAF"/>
</dbReference>
<dbReference type="SUPFAM" id="SSF46689">
    <property type="entry name" value="Homeodomain-like"/>
    <property type="match status" value="1"/>
</dbReference>
<protein>
    <submittedName>
        <fullName evidence="7">Sigma 54-interacting transcriptional regulator</fullName>
    </submittedName>
</protein>
<keyword evidence="2" id="KW-0067">ATP-binding</keyword>
<dbReference type="Pfam" id="PF01590">
    <property type="entry name" value="GAF"/>
    <property type="match status" value="2"/>
</dbReference>
<dbReference type="Gene3D" id="1.10.8.60">
    <property type="match status" value="1"/>
</dbReference>
<sequence length="1227" mass="140551">MKTKILNEVSASIALVKDRGQLLEVIDNEVKKLFYFTHCAILQIDQNKKEAFAFLIDPKSQNRNYPNYQKISHNRYPINTGVFKTVIDNSFPVIFDVEESIKSGITPDYFEMCKSMGLKELVFISLKRGMNNPIGIFCFFSDRLGVFNKVIDVLESLSHIFSIAMMNIIYYEEIIRRDYESSTFLAMSNAIALIRNKSDLVRILRESMKSFINFSDIAITKFDNQMGTFRVLLESCEISNQHPDFNKIAFAEYPINDGLHDAITQSNEPTLHKVDDLVKKDGVHFKFLKDAGIKEILGVKLIHDNEILGTMVLLSDMIESFKVTDRQFLKLISPHFSTAVANVIANTEILRRDEQNEILLRLSNHISSIQTKEHLRDFIGPGLRNHFYFTDSVIFTYNSDNDVYRSYVYFLNNKWYKQPFFEQAINAEYPGLKLDTENAHIPQVLVVEDLMNLGIEQMDFVSKMGIKEVVVVKLTEGGKVIGLLAFLSDKLESFSEYDLELLQRVSFQISIATANLFVNEEIKIKKLENEILLDIGKQFSFIRKKEDLLSFLKAQLLRLSLYSDVTIIKADKGNKTFSSFVSDTSSKRSNDPNYENIRTTIYPFPDGIFEKGLESPQPIFFEMDDILKWPNVPIYIKFLYQYGTRYFVTASIRHRNNLLGVMFLFSTQKKVFSKHQYNLIQGIADLLGNTMANVLANEEILNQEKEKSILLKLSNDMATVRKRSELFEVLKLNLLELFEIEGFAISILNHDKKTQVLNILCTKEHIRYHKDFVSVNSINYKVKDGIFDEIMASEDLYISSVDQIPSKGTPEYVKFFKEVIGVTKIIGYRLVFETERLGCIWINPKPGFIEDMEPQLIKSVCSQIAIALSNILASEKINQQMDEIDGYRKQLEEEKSYLVEELQGNYNYSEIVGSSDAMQKVFHLLNQVAFTNSTVIIFGETGTGKELIARAIHNSSPRKDKLLVKLNCAAIPESLIESELFGHEKGSFTGATERRLGKFELANKGTLFLDEIGEMTLDLQVKLLRALQEKEIERVGGKEVIKTDVRIIAATNRDLKKEVEAGRFRSDLYYRLNVFPITLPPLRERREDIPLLVSHFINVIFKKMGKKINGISHKCLTQLMAYPWPGNIRELEHQLERSILLTGNGDIIKDVHLPKDSLAFDGLSKLDFHVKTIDENERDHILSVLKRCQGKVYGPGGAAELLGVPHNTLYSKMRKLNISREDALAEN</sequence>
<dbReference type="InterPro" id="IPR027417">
    <property type="entry name" value="P-loop_NTPase"/>
</dbReference>
<dbReference type="Proteomes" id="UP000670776">
    <property type="component" value="Unassembled WGS sequence"/>
</dbReference>
<dbReference type="PANTHER" id="PTHR32071:SF57">
    <property type="entry name" value="C4-DICARBOXYLATE TRANSPORT TRANSCRIPTIONAL REGULATORY PROTEIN DCTD"/>
    <property type="match status" value="1"/>
</dbReference>
<evidence type="ECO:0000256" key="2">
    <source>
        <dbReference type="ARBA" id="ARBA00022840"/>
    </source>
</evidence>
<dbReference type="PANTHER" id="PTHR32071">
    <property type="entry name" value="TRANSCRIPTIONAL REGULATORY PROTEIN"/>
    <property type="match status" value="1"/>
</dbReference>
<evidence type="ECO:0000256" key="1">
    <source>
        <dbReference type="ARBA" id="ARBA00022741"/>
    </source>
</evidence>
<evidence type="ECO:0000313" key="7">
    <source>
        <dbReference type="EMBL" id="MBP0904299.1"/>
    </source>
</evidence>
<dbReference type="InterPro" id="IPR002078">
    <property type="entry name" value="Sigma_54_int"/>
</dbReference>
<dbReference type="PROSITE" id="PS00675">
    <property type="entry name" value="SIGMA54_INTERACT_1"/>
    <property type="match status" value="1"/>
</dbReference>
<gene>
    <name evidence="7" type="ORF">J8H85_10705</name>
</gene>
<comment type="caution">
    <text evidence="7">The sequence shown here is derived from an EMBL/GenBank/DDBJ whole genome shotgun (WGS) entry which is preliminary data.</text>
</comment>
<dbReference type="InterPro" id="IPR003593">
    <property type="entry name" value="AAA+_ATPase"/>
</dbReference>
<dbReference type="InterPro" id="IPR025944">
    <property type="entry name" value="Sigma_54_int_dom_CS"/>
</dbReference>
<name>A0ABS4BUM9_9FLAO</name>
<feature type="domain" description="Sigma-54 factor interaction" evidence="6">
    <location>
        <begin position="911"/>
        <end position="1140"/>
    </location>
</feature>
<keyword evidence="1" id="KW-0547">Nucleotide-binding</keyword>
<reference evidence="7 8" key="1">
    <citation type="submission" date="2021-04" db="EMBL/GenBank/DDBJ databases">
        <title>Mariniflexile gromovii gen. nov., sp. nov., a gliding bacterium isolated from the sea urchin Strongylocentrotus intermedius.</title>
        <authorList>
            <person name="Ko S."/>
            <person name="Le V."/>
            <person name="Ahn C.-Y."/>
            <person name="Oh H.-M."/>
        </authorList>
    </citation>
    <scope>NUCLEOTIDE SEQUENCE [LARGE SCALE GENOMIC DNA]</scope>
    <source>
        <strain evidence="7 8">KCTC 12570</strain>
    </source>
</reference>
<accession>A0ABS4BUM9</accession>
<evidence type="ECO:0000256" key="4">
    <source>
        <dbReference type="ARBA" id="ARBA00023125"/>
    </source>
</evidence>
<keyword evidence="5" id="KW-0804">Transcription</keyword>
<dbReference type="Gene3D" id="1.10.10.60">
    <property type="entry name" value="Homeodomain-like"/>
    <property type="match status" value="1"/>
</dbReference>
<organism evidence="7 8">
    <name type="scientific">Mariniflexile gromovii</name>
    <dbReference type="NCBI Taxonomy" id="362523"/>
    <lineage>
        <taxon>Bacteria</taxon>
        <taxon>Pseudomonadati</taxon>
        <taxon>Bacteroidota</taxon>
        <taxon>Flavobacteriia</taxon>
        <taxon>Flavobacteriales</taxon>
        <taxon>Flavobacteriaceae</taxon>
        <taxon>Mariniflexile</taxon>
    </lineage>
</organism>
<evidence type="ECO:0000259" key="6">
    <source>
        <dbReference type="PROSITE" id="PS50045"/>
    </source>
</evidence>
<dbReference type="PROSITE" id="PS00676">
    <property type="entry name" value="SIGMA54_INTERACT_2"/>
    <property type="match status" value="1"/>
</dbReference>
<keyword evidence="8" id="KW-1185">Reference proteome</keyword>
<dbReference type="InterPro" id="IPR025662">
    <property type="entry name" value="Sigma_54_int_dom_ATP-bd_1"/>
</dbReference>
<dbReference type="SUPFAM" id="SSF52540">
    <property type="entry name" value="P-loop containing nucleoside triphosphate hydrolases"/>
    <property type="match status" value="1"/>
</dbReference>
<keyword evidence="4" id="KW-0238">DNA-binding</keyword>
<dbReference type="RefSeq" id="WP_209655193.1">
    <property type="nucleotide sequence ID" value="NZ_JAGJCB010000009.1"/>
</dbReference>
<dbReference type="SMART" id="SM00382">
    <property type="entry name" value="AAA"/>
    <property type="match status" value="1"/>
</dbReference>
<evidence type="ECO:0000256" key="5">
    <source>
        <dbReference type="ARBA" id="ARBA00023163"/>
    </source>
</evidence>
<dbReference type="SMART" id="SM00065">
    <property type="entry name" value="GAF"/>
    <property type="match status" value="4"/>
</dbReference>
<dbReference type="InterPro" id="IPR025943">
    <property type="entry name" value="Sigma_54_int_dom_ATP-bd_2"/>
</dbReference>
<dbReference type="InterPro" id="IPR058031">
    <property type="entry name" value="AAA_lid_NorR"/>
</dbReference>
<dbReference type="PROSITE" id="PS00688">
    <property type="entry name" value="SIGMA54_INTERACT_3"/>
    <property type="match status" value="1"/>
</dbReference>
<keyword evidence="3" id="KW-0805">Transcription regulation</keyword>
<dbReference type="CDD" id="cd00009">
    <property type="entry name" value="AAA"/>
    <property type="match status" value="1"/>
</dbReference>
<dbReference type="SUPFAM" id="SSF55781">
    <property type="entry name" value="GAF domain-like"/>
    <property type="match status" value="5"/>
</dbReference>
<dbReference type="InterPro" id="IPR029016">
    <property type="entry name" value="GAF-like_dom_sf"/>
</dbReference>
<dbReference type="Gene3D" id="3.30.450.40">
    <property type="match status" value="5"/>
</dbReference>
<evidence type="ECO:0000256" key="3">
    <source>
        <dbReference type="ARBA" id="ARBA00023015"/>
    </source>
</evidence>